<evidence type="ECO:0000313" key="1">
    <source>
        <dbReference type="EMBL" id="TEY86569.1"/>
    </source>
</evidence>
<accession>A0A4Y8DJF3</accession>
<keyword evidence="2" id="KW-1185">Reference proteome</keyword>
<name>A0A4Y8DJF3_9HELO</name>
<dbReference type="AlphaFoldDB" id="A0A4Y8DJF3"/>
<evidence type="ECO:0000313" key="2">
    <source>
        <dbReference type="Proteomes" id="UP000297299"/>
    </source>
</evidence>
<reference evidence="1 2" key="1">
    <citation type="submission" date="2017-11" db="EMBL/GenBank/DDBJ databases">
        <title>Comparative genomics of Botrytis spp.</title>
        <authorList>
            <person name="Valero-Jimenez C.A."/>
            <person name="Tapia P."/>
            <person name="Veloso J."/>
            <person name="Silva-Moreno E."/>
            <person name="Staats M."/>
            <person name="Valdes J.H."/>
            <person name="Van Kan J.A.L."/>
        </authorList>
    </citation>
    <scope>NUCLEOTIDE SEQUENCE [LARGE SCALE GENOMIC DNA]</scope>
    <source>
        <strain evidence="1 2">MUCL2830</strain>
    </source>
</reference>
<proteinExistence type="predicted"/>
<gene>
    <name evidence="1" type="ORF">BOTCAL_0006g00490</name>
</gene>
<dbReference type="Proteomes" id="UP000297299">
    <property type="component" value="Unassembled WGS sequence"/>
</dbReference>
<comment type="caution">
    <text evidence="1">The sequence shown here is derived from an EMBL/GenBank/DDBJ whole genome shotgun (WGS) entry which is preliminary data.</text>
</comment>
<protein>
    <submittedName>
        <fullName evidence="1">Uncharacterized protein</fullName>
    </submittedName>
</protein>
<organism evidence="1 2">
    <name type="scientific">Botryotinia calthae</name>
    <dbReference type="NCBI Taxonomy" id="38488"/>
    <lineage>
        <taxon>Eukaryota</taxon>
        <taxon>Fungi</taxon>
        <taxon>Dikarya</taxon>
        <taxon>Ascomycota</taxon>
        <taxon>Pezizomycotina</taxon>
        <taxon>Leotiomycetes</taxon>
        <taxon>Helotiales</taxon>
        <taxon>Sclerotiniaceae</taxon>
        <taxon>Botryotinia</taxon>
    </lineage>
</organism>
<sequence>MIPEVCYGQTDVKPAEEEKLVDVEALRSSTTSRIGLGEHDSRLEPSTESLKERNVFYHDDLTSALFGYGSARGVAQSTGILTSSESMAVSVVDMQQSQAVVKGISQSCSGLFQLSIESTLATHIC</sequence>
<dbReference type="EMBL" id="PHWZ01000006">
    <property type="protein sequence ID" value="TEY86569.1"/>
    <property type="molecule type" value="Genomic_DNA"/>
</dbReference>